<name>A0ABT4PEW2_9BACT</name>
<proteinExistence type="predicted"/>
<reference evidence="1" key="1">
    <citation type="submission" date="2022-12" db="EMBL/GenBank/DDBJ databases">
        <title>Phocaeicola acetigenes sp. nov., isolated feces from a healthy human.</title>
        <authorList>
            <person name="Do H."/>
            <person name="Ha Y.B."/>
            <person name="Kim J.-S."/>
            <person name="Suh M.K."/>
            <person name="Kim H.S."/>
            <person name="Lee J.-S."/>
        </authorList>
    </citation>
    <scope>NUCLEOTIDE SEQUENCE</scope>
    <source>
        <strain evidence="1">KGMB11183</strain>
    </source>
</reference>
<evidence type="ECO:0000313" key="2">
    <source>
        <dbReference type="Proteomes" id="UP001141933"/>
    </source>
</evidence>
<protein>
    <recommendedName>
        <fullName evidence="3">Porin</fullName>
    </recommendedName>
</protein>
<gene>
    <name evidence="1" type="ORF">O6P32_02470</name>
</gene>
<accession>A0ABT4PEW2</accession>
<comment type="caution">
    <text evidence="1">The sequence shown here is derived from an EMBL/GenBank/DDBJ whole genome shotgun (WGS) entry which is preliminary data.</text>
</comment>
<evidence type="ECO:0008006" key="3">
    <source>
        <dbReference type="Google" id="ProtNLM"/>
    </source>
</evidence>
<organism evidence="1 2">
    <name type="scientific">Phocaeicola acetigenes</name>
    <dbReference type="NCBI Taxonomy" id="3016083"/>
    <lineage>
        <taxon>Bacteria</taxon>
        <taxon>Pseudomonadati</taxon>
        <taxon>Bacteroidota</taxon>
        <taxon>Bacteroidia</taxon>
        <taxon>Bacteroidales</taxon>
        <taxon>Bacteroidaceae</taxon>
        <taxon>Phocaeicola</taxon>
    </lineage>
</organism>
<evidence type="ECO:0000313" key="1">
    <source>
        <dbReference type="EMBL" id="MCZ8371570.1"/>
    </source>
</evidence>
<dbReference type="Proteomes" id="UP001141933">
    <property type="component" value="Unassembled WGS sequence"/>
</dbReference>
<sequence>MKSNKQLIALFLLGFVLTGTNSSYSAKPKGLKKGPNMALSITNKKKDPPQTYVNIGLLSNYANLQGFGLNAISSITHQYVKGIQVAGITNVTGLNMSGLQIAGIANVTGKTSNGMVLSGLMNVSGKEANGFQLSGIGNVVNGSTRGFFLGGLINLSGKSSGGVHIAGLANINGQDYSGMSIGGLMNVNGNSIKGVQLSALLNVAGESNKGVQLAGLGNVTVNNKGLQLGLANYSEQNRGLQIGVSNVETKRNKGWQLGLINISQDSISARQIGLVNWNPRTRPQLIISGGNLNKVNVAVRFKNQHTYTQIGTGAYYFDTDAKFSFSAFYRAGVYYPILPQLEISADMGYYHIESLKNKDNGYPARLYALQPRVNIEYNISKKIGVFASGGYSWTKTYGHSGNFDDKATFEVGIILF</sequence>
<dbReference type="EMBL" id="JAPZVM010000001">
    <property type="protein sequence ID" value="MCZ8371570.1"/>
    <property type="molecule type" value="Genomic_DNA"/>
</dbReference>
<dbReference type="RefSeq" id="WP_269876579.1">
    <property type="nucleotide sequence ID" value="NZ_JAPZVM010000001.1"/>
</dbReference>
<keyword evidence="2" id="KW-1185">Reference proteome</keyword>